<organism evidence="1 2">
    <name type="scientific">Aspergillus melleus</name>
    <dbReference type="NCBI Taxonomy" id="138277"/>
    <lineage>
        <taxon>Eukaryota</taxon>
        <taxon>Fungi</taxon>
        <taxon>Dikarya</taxon>
        <taxon>Ascomycota</taxon>
        <taxon>Pezizomycotina</taxon>
        <taxon>Eurotiomycetes</taxon>
        <taxon>Eurotiomycetidae</taxon>
        <taxon>Eurotiales</taxon>
        <taxon>Aspergillaceae</taxon>
        <taxon>Aspergillus</taxon>
        <taxon>Aspergillus subgen. Circumdati</taxon>
    </lineage>
</organism>
<comment type="caution">
    <text evidence="1">The sequence shown here is derived from an EMBL/GenBank/DDBJ whole genome shotgun (WGS) entry which is preliminary data.</text>
</comment>
<reference evidence="1 2" key="1">
    <citation type="journal article" date="2023" name="ACS Omega">
        <title>Identification of the Neoaspergillic Acid Biosynthesis Gene Cluster by Establishing an In Vitro CRISPR-Ribonucleoprotein Genetic System in Aspergillus melleus.</title>
        <authorList>
            <person name="Yuan B."/>
            <person name="Grau M.F."/>
            <person name="Murata R.M."/>
            <person name="Torok T."/>
            <person name="Venkateswaran K."/>
            <person name="Stajich J.E."/>
            <person name="Wang C.C.C."/>
        </authorList>
    </citation>
    <scope>NUCLEOTIDE SEQUENCE [LARGE SCALE GENOMIC DNA]</scope>
    <source>
        <strain evidence="1 2">IMV 1140</strain>
    </source>
</reference>
<accession>A0ACC3B1G7</accession>
<evidence type="ECO:0000313" key="2">
    <source>
        <dbReference type="Proteomes" id="UP001177260"/>
    </source>
</evidence>
<protein>
    <submittedName>
        <fullName evidence="1">Uncharacterized protein</fullName>
    </submittedName>
</protein>
<dbReference type="Proteomes" id="UP001177260">
    <property type="component" value="Unassembled WGS sequence"/>
</dbReference>
<proteinExistence type="predicted"/>
<sequence length="113" mass="12522">MTDNNTYVDIVCENYNIPTSVDINNDKAVIEAILALISEADDYHARPNSVEVGTPVEVALSVLDPSQPDMSVEEVKGLLVENLEQLVSTPNFPLPYYAEGSEKSMLMVSLKYW</sequence>
<dbReference type="EMBL" id="JAOPJF010000035">
    <property type="protein sequence ID" value="KAK1143913.1"/>
    <property type="molecule type" value="Genomic_DNA"/>
</dbReference>
<name>A0ACC3B1G7_9EURO</name>
<gene>
    <name evidence="1" type="ORF">N8T08_006028</name>
</gene>
<keyword evidence="2" id="KW-1185">Reference proteome</keyword>
<evidence type="ECO:0000313" key="1">
    <source>
        <dbReference type="EMBL" id="KAK1143913.1"/>
    </source>
</evidence>